<evidence type="ECO:0000256" key="5">
    <source>
        <dbReference type="ARBA" id="ARBA00043667"/>
    </source>
</evidence>
<keyword evidence="13" id="KW-1185">Reference proteome</keyword>
<dbReference type="InterPro" id="IPR029058">
    <property type="entry name" value="AB_hydrolase_fold"/>
</dbReference>
<dbReference type="SUPFAM" id="SSF53474">
    <property type="entry name" value="alpha/beta-Hydrolases"/>
    <property type="match status" value="1"/>
</dbReference>
<evidence type="ECO:0000256" key="2">
    <source>
        <dbReference type="ARBA" id="ARBA00022801"/>
    </source>
</evidence>
<organism evidence="13 14">
    <name type="scientific">Diaphorina citri</name>
    <name type="common">Asian citrus psyllid</name>
    <dbReference type="NCBI Taxonomy" id="121845"/>
    <lineage>
        <taxon>Eukaryota</taxon>
        <taxon>Metazoa</taxon>
        <taxon>Ecdysozoa</taxon>
        <taxon>Arthropoda</taxon>
        <taxon>Hexapoda</taxon>
        <taxon>Insecta</taxon>
        <taxon>Pterygota</taxon>
        <taxon>Neoptera</taxon>
        <taxon>Paraneoptera</taxon>
        <taxon>Hemiptera</taxon>
        <taxon>Sternorrhyncha</taxon>
        <taxon>Psylloidea</taxon>
        <taxon>Psyllidae</taxon>
        <taxon>Diaphorininae</taxon>
        <taxon>Diaphorina</taxon>
    </lineage>
</organism>
<keyword evidence="2" id="KW-0378">Hydrolase</keyword>
<dbReference type="InterPro" id="IPR000073">
    <property type="entry name" value="AB_hydrolase_1"/>
</dbReference>
<evidence type="ECO:0000313" key="14">
    <source>
        <dbReference type="RefSeq" id="XP_026687823.1"/>
    </source>
</evidence>
<dbReference type="PANTHER" id="PTHR46118">
    <property type="entry name" value="PROTEIN ABHD11"/>
    <property type="match status" value="1"/>
</dbReference>
<comment type="catalytic activity">
    <reaction evidence="11">
        <text>1-octadecanoyl-2-(5Z,8Z,11Z,14Z-eicosatetraenoyl)-sn-glycerol + H2O = 2-(5Z,8Z,11Z,14Z-eicosatetraenoyl)-glycerol + octadecanoate + H(+)</text>
        <dbReference type="Rhea" id="RHEA:38507"/>
        <dbReference type="ChEBI" id="CHEBI:15377"/>
        <dbReference type="ChEBI" id="CHEBI:15378"/>
        <dbReference type="ChEBI" id="CHEBI:25629"/>
        <dbReference type="ChEBI" id="CHEBI:52392"/>
        <dbReference type="ChEBI" id="CHEBI:75728"/>
    </reaction>
</comment>
<dbReference type="Proteomes" id="UP000079169">
    <property type="component" value="Unplaced"/>
</dbReference>
<evidence type="ECO:0000256" key="3">
    <source>
        <dbReference type="ARBA" id="ARBA00026104"/>
    </source>
</evidence>
<evidence type="ECO:0000256" key="11">
    <source>
        <dbReference type="ARBA" id="ARBA00048919"/>
    </source>
</evidence>
<dbReference type="RefSeq" id="XP_026687823.1">
    <property type="nucleotide sequence ID" value="XM_026832022.1"/>
</dbReference>
<dbReference type="EC" id="3.1.1.116" evidence="3"/>
<proteinExistence type="inferred from homology"/>
<dbReference type="AlphaFoldDB" id="A0A3Q0JL25"/>
<evidence type="ECO:0000256" key="6">
    <source>
        <dbReference type="ARBA" id="ARBA00043742"/>
    </source>
</evidence>
<sequence>MSFKVADTAILPVDPDTKPIIIMHGLLGSKNNWNSLAKQFTGKRKKKVFVVDARNHGDSPHTDVFSYAHLAEDVKYFLETESIAQADVLGHSMGGRAMMYLALANPHLVSSLIVVDISPVGVSPTLRHMSGLFDAMKSVNLDELSGQPLHAVRKIVDKALATAVDDMGVRQFILTNLKLKGKQIIWQCNLDSLQTQFFNHMINFPQPGEKTYGGPTLFIGGGRSDFIR</sequence>
<dbReference type="Gene3D" id="3.40.50.1820">
    <property type="entry name" value="alpha/beta hydrolase"/>
    <property type="match status" value="1"/>
</dbReference>
<dbReference type="GO" id="GO:0052689">
    <property type="term" value="F:carboxylic ester hydrolase activity"/>
    <property type="evidence" value="ECO:0007669"/>
    <property type="project" value="TreeGrafter"/>
</dbReference>
<name>A0A3Q0JL25_DIACI</name>
<comment type="catalytic activity">
    <reaction evidence="8">
        <text>1-octadecanoyl-2-(4Z,7Z,10Z,13Z,16Z,19Z-docosahexaenoyl)-sn-glycerol + H2O = 2-(4Z,7Z,10Z,13Z,16Z,19Z-docosahexaenoyl)-glycerol + octadecanoate + H(+)</text>
        <dbReference type="Rhea" id="RHEA:77107"/>
        <dbReference type="ChEBI" id="CHEBI:15377"/>
        <dbReference type="ChEBI" id="CHEBI:15378"/>
        <dbReference type="ChEBI" id="CHEBI:25629"/>
        <dbReference type="ChEBI" id="CHEBI:77129"/>
        <dbReference type="ChEBI" id="CHEBI:186738"/>
    </reaction>
</comment>
<comment type="catalytic activity">
    <reaction evidence="6">
        <text>a 1,3-diacyl-sn-glycerol + H2O = a 1-acyl-sn-glycerol + a fatty acid + H(+)</text>
        <dbReference type="Rhea" id="RHEA:38503"/>
        <dbReference type="ChEBI" id="CHEBI:15377"/>
        <dbReference type="ChEBI" id="CHEBI:15378"/>
        <dbReference type="ChEBI" id="CHEBI:28868"/>
        <dbReference type="ChEBI" id="CHEBI:64683"/>
        <dbReference type="ChEBI" id="CHEBI:77272"/>
    </reaction>
</comment>
<dbReference type="GeneID" id="103521231"/>
<evidence type="ECO:0000256" key="1">
    <source>
        <dbReference type="ARBA" id="ARBA00008645"/>
    </source>
</evidence>
<feature type="domain" description="AB hydrolase-1" evidence="12">
    <location>
        <begin position="18"/>
        <end position="125"/>
    </location>
</feature>
<dbReference type="Pfam" id="PF00561">
    <property type="entry name" value="Abhydrolase_1"/>
    <property type="match status" value="1"/>
</dbReference>
<evidence type="ECO:0000256" key="10">
    <source>
        <dbReference type="ARBA" id="ARBA00048513"/>
    </source>
</evidence>
<comment type="catalytic activity">
    <reaction evidence="9">
        <text>1,2-didecanoylglycerol + H2O = decanoylglycerol + decanoate + H(+)</text>
        <dbReference type="Rhea" id="RHEA:48596"/>
        <dbReference type="ChEBI" id="CHEBI:11152"/>
        <dbReference type="ChEBI" id="CHEBI:15377"/>
        <dbReference type="ChEBI" id="CHEBI:15378"/>
        <dbReference type="ChEBI" id="CHEBI:27689"/>
        <dbReference type="ChEBI" id="CHEBI:90605"/>
    </reaction>
</comment>
<evidence type="ECO:0000256" key="7">
    <source>
        <dbReference type="ARBA" id="ARBA00044064"/>
    </source>
</evidence>
<dbReference type="STRING" id="121845.A0A3Q0JL25"/>
<dbReference type="PANTHER" id="PTHR46118:SF4">
    <property type="entry name" value="PROTEIN ABHD11"/>
    <property type="match status" value="1"/>
</dbReference>
<evidence type="ECO:0000256" key="8">
    <source>
        <dbReference type="ARBA" id="ARBA00048283"/>
    </source>
</evidence>
<comment type="catalytic activity">
    <reaction evidence="10">
        <text>1-octadecanoyl-2-(9Z-octadecenoyl)-sn-glycerol + H2O = 2-(9Z-octadecenoyl)-glycerol + octadecanoate + H(+)</text>
        <dbReference type="Rhea" id="RHEA:77103"/>
        <dbReference type="ChEBI" id="CHEBI:15377"/>
        <dbReference type="ChEBI" id="CHEBI:15378"/>
        <dbReference type="ChEBI" id="CHEBI:25629"/>
        <dbReference type="ChEBI" id="CHEBI:73990"/>
        <dbReference type="ChEBI" id="CHEBI:75468"/>
    </reaction>
</comment>
<comment type="catalytic activity">
    <reaction evidence="5">
        <text>a 1,2-diacyl-sn-glycerol + H2O = a 2-acylglycerol + a fatty acid + H(+)</text>
        <dbReference type="Rhea" id="RHEA:33275"/>
        <dbReference type="ChEBI" id="CHEBI:15377"/>
        <dbReference type="ChEBI" id="CHEBI:15378"/>
        <dbReference type="ChEBI" id="CHEBI:17389"/>
        <dbReference type="ChEBI" id="CHEBI:17815"/>
        <dbReference type="ChEBI" id="CHEBI:28868"/>
        <dbReference type="EC" id="3.1.1.116"/>
    </reaction>
</comment>
<gene>
    <name evidence="14" type="primary">LOC103521231</name>
</gene>
<dbReference type="PaxDb" id="121845-A0A3Q0JL25"/>
<evidence type="ECO:0000259" key="12">
    <source>
        <dbReference type="Pfam" id="PF00561"/>
    </source>
</evidence>
<dbReference type="GO" id="GO:0005739">
    <property type="term" value="C:mitochondrion"/>
    <property type="evidence" value="ECO:0007669"/>
    <property type="project" value="TreeGrafter"/>
</dbReference>
<evidence type="ECO:0000313" key="13">
    <source>
        <dbReference type="Proteomes" id="UP000079169"/>
    </source>
</evidence>
<reference evidence="14" key="1">
    <citation type="submission" date="2025-08" db="UniProtKB">
        <authorList>
            <consortium name="RefSeq"/>
        </authorList>
    </citation>
    <scope>IDENTIFICATION</scope>
</reference>
<evidence type="ECO:0000256" key="4">
    <source>
        <dbReference type="ARBA" id="ARBA00042703"/>
    </source>
</evidence>
<comment type="similarity">
    <text evidence="1">Belongs to the AB hydrolase superfamily.</text>
</comment>
<evidence type="ECO:0000256" key="9">
    <source>
        <dbReference type="ARBA" id="ARBA00048504"/>
    </source>
</evidence>
<protein>
    <recommendedName>
        <fullName evidence="7">sn-1-specific diacylglycerol lipase ABHD11</fullName>
        <ecNumber evidence="3">3.1.1.116</ecNumber>
    </recommendedName>
    <alternativeName>
        <fullName evidence="4">Alpha/beta hydrolase domain-containing protein 11</fullName>
    </alternativeName>
</protein>
<dbReference type="KEGG" id="dci:103521231"/>
<accession>A0A3Q0JL25</accession>